<organism evidence="4 5">
    <name type="scientific">Zophobas morio</name>
    <dbReference type="NCBI Taxonomy" id="2755281"/>
    <lineage>
        <taxon>Eukaryota</taxon>
        <taxon>Metazoa</taxon>
        <taxon>Ecdysozoa</taxon>
        <taxon>Arthropoda</taxon>
        <taxon>Hexapoda</taxon>
        <taxon>Insecta</taxon>
        <taxon>Pterygota</taxon>
        <taxon>Neoptera</taxon>
        <taxon>Endopterygota</taxon>
        <taxon>Coleoptera</taxon>
        <taxon>Polyphaga</taxon>
        <taxon>Cucujiformia</taxon>
        <taxon>Tenebrionidae</taxon>
        <taxon>Zophobas</taxon>
    </lineage>
</organism>
<evidence type="ECO:0000256" key="1">
    <source>
        <dbReference type="ARBA" id="ARBA00009515"/>
    </source>
</evidence>
<evidence type="ECO:0000256" key="3">
    <source>
        <dbReference type="SAM" id="MobiDB-lite"/>
    </source>
</evidence>
<proteinExistence type="inferred from homology"/>
<protein>
    <recommendedName>
        <fullName evidence="6">Apoptosis inhibitor 5</fullName>
    </recommendedName>
</protein>
<name>A0AA38ITH8_9CUCU</name>
<keyword evidence="5" id="KW-1185">Reference proteome</keyword>
<evidence type="ECO:0000313" key="4">
    <source>
        <dbReference type="EMBL" id="KAJ3660026.1"/>
    </source>
</evidence>
<accession>A0AA38ITH8</accession>
<feature type="region of interest" description="Disordered" evidence="3">
    <location>
        <begin position="445"/>
        <end position="522"/>
    </location>
</feature>
<dbReference type="InterPro" id="IPR011989">
    <property type="entry name" value="ARM-like"/>
</dbReference>
<comment type="caution">
    <text evidence="4">The sequence shown here is derived from an EMBL/GenBank/DDBJ whole genome shotgun (WGS) entry which is preliminary data.</text>
</comment>
<keyword evidence="2" id="KW-0053">Apoptosis</keyword>
<feature type="compositionally biased region" description="Polar residues" evidence="3">
    <location>
        <begin position="463"/>
        <end position="477"/>
    </location>
</feature>
<evidence type="ECO:0008006" key="6">
    <source>
        <dbReference type="Google" id="ProtNLM"/>
    </source>
</evidence>
<dbReference type="SUPFAM" id="SSF48371">
    <property type="entry name" value="ARM repeat"/>
    <property type="match status" value="1"/>
</dbReference>
<dbReference type="GO" id="GO:0005634">
    <property type="term" value="C:nucleus"/>
    <property type="evidence" value="ECO:0007669"/>
    <property type="project" value="TreeGrafter"/>
</dbReference>
<gene>
    <name evidence="4" type="ORF">Zmor_011682</name>
</gene>
<dbReference type="Proteomes" id="UP001168821">
    <property type="component" value="Unassembled WGS sequence"/>
</dbReference>
<dbReference type="GO" id="GO:0003723">
    <property type="term" value="F:RNA binding"/>
    <property type="evidence" value="ECO:0007669"/>
    <property type="project" value="TreeGrafter"/>
</dbReference>
<reference evidence="4" key="1">
    <citation type="journal article" date="2023" name="G3 (Bethesda)">
        <title>Whole genome assemblies of Zophobas morio and Tenebrio molitor.</title>
        <authorList>
            <person name="Kaur S."/>
            <person name="Stinson S.A."/>
            <person name="diCenzo G.C."/>
        </authorList>
    </citation>
    <scope>NUCLEOTIDE SEQUENCE</scope>
    <source>
        <strain evidence="4">QUZm001</strain>
    </source>
</reference>
<dbReference type="InterPro" id="IPR008383">
    <property type="entry name" value="API5"/>
</dbReference>
<comment type="similarity">
    <text evidence="1">Belongs to the API5 family.</text>
</comment>
<feature type="compositionally biased region" description="Polar residues" evidence="3">
    <location>
        <begin position="489"/>
        <end position="498"/>
    </location>
</feature>
<dbReference type="AlphaFoldDB" id="A0AA38ITH8"/>
<feature type="compositionally biased region" description="Basic residues" evidence="3">
    <location>
        <begin position="502"/>
        <end position="512"/>
    </location>
</feature>
<evidence type="ECO:0000313" key="5">
    <source>
        <dbReference type="Proteomes" id="UP001168821"/>
    </source>
</evidence>
<dbReference type="PANTHER" id="PTHR12758:SF19">
    <property type="entry name" value="APOPTOSIS INHIBITOR 5"/>
    <property type="match status" value="1"/>
</dbReference>
<sequence>MSDNLEKLYEKYNILSDAKDKVTQHSNEYIESIEGIKGNESEKMLAAQILSKFFKHFPSLQDKALNAMLDLCEDEETKIRACAMRYLVSIVKDVKEHLTKVTDILAQMMQLEEQRDYTTASWCLLQLWKEDSVNVLRTMYNHIRSLSNAAARVKCLEFIQSKFVKPIESQPTEIESIVVEESKKLLQDDISSDEIVMVISCLKKTKYGKTAAGQQELLDFISEIMELDRDFDPLEDGIVDRVIVCTTHALSLFSGKNESTKFVAYYCDQIFPQWDKIATLEQGELFQLQLLRHLAELSIYCGKFENPSLHVVQIFDKIKLYMPPPPENADVYKMPNLEFSFVECLLFAFHRLARQCPDFLTHDPQILKDFRARLVYFSRGVQGCNKVVTTKSSESLDATNAAKAKIAPSLLNNINVLIKDLFYQPPMYKCNITLSFKQESIEKELKKPSSASGQKRHVPITFDNASGPKQNRPNRSGDNVKLYTPPSGKFSNNFQNYDRGNPRNRPRGRGIRGRGSGRNWRN</sequence>
<evidence type="ECO:0000256" key="2">
    <source>
        <dbReference type="ARBA" id="ARBA00022703"/>
    </source>
</evidence>
<dbReference type="GO" id="GO:0006915">
    <property type="term" value="P:apoptotic process"/>
    <property type="evidence" value="ECO:0007669"/>
    <property type="project" value="UniProtKB-KW"/>
</dbReference>
<dbReference type="PANTHER" id="PTHR12758">
    <property type="entry name" value="APOPTOSIS INHIBITOR 5-RELATED"/>
    <property type="match status" value="1"/>
</dbReference>
<dbReference type="Gene3D" id="1.25.10.10">
    <property type="entry name" value="Leucine-rich Repeat Variant"/>
    <property type="match status" value="1"/>
</dbReference>
<dbReference type="EMBL" id="JALNTZ010000003">
    <property type="protein sequence ID" value="KAJ3660026.1"/>
    <property type="molecule type" value="Genomic_DNA"/>
</dbReference>
<dbReference type="InterPro" id="IPR016024">
    <property type="entry name" value="ARM-type_fold"/>
</dbReference>
<dbReference type="Pfam" id="PF05918">
    <property type="entry name" value="API5"/>
    <property type="match status" value="1"/>
</dbReference>
<dbReference type="GO" id="GO:0043066">
    <property type="term" value="P:negative regulation of apoptotic process"/>
    <property type="evidence" value="ECO:0007669"/>
    <property type="project" value="TreeGrafter"/>
</dbReference>